<evidence type="ECO:0000313" key="3">
    <source>
        <dbReference type="Proteomes" id="UP000199202"/>
    </source>
</evidence>
<evidence type="ECO:0000256" key="1">
    <source>
        <dbReference type="SAM" id="Phobius"/>
    </source>
</evidence>
<dbReference type="Proteomes" id="UP000199202">
    <property type="component" value="Unassembled WGS sequence"/>
</dbReference>
<keyword evidence="1" id="KW-0812">Transmembrane</keyword>
<gene>
    <name evidence="2" type="ORF">SAMN05421869_125132</name>
</gene>
<dbReference type="EMBL" id="FNDJ01000025">
    <property type="protein sequence ID" value="SDL40418.1"/>
    <property type="molecule type" value="Genomic_DNA"/>
</dbReference>
<accession>A0A1G9JSA7</accession>
<protein>
    <submittedName>
        <fullName evidence="2">Putative membrane protein</fullName>
    </submittedName>
</protein>
<feature type="transmembrane region" description="Helical" evidence="1">
    <location>
        <begin position="232"/>
        <end position="252"/>
    </location>
</feature>
<dbReference type="PANTHER" id="PTHR39419">
    <property type="entry name" value="SLL0814 PROTEIN"/>
    <property type="match status" value="1"/>
</dbReference>
<feature type="transmembrane region" description="Helical" evidence="1">
    <location>
        <begin position="264"/>
        <end position="284"/>
    </location>
</feature>
<dbReference type="PANTHER" id="PTHR39419:SF1">
    <property type="entry name" value="SLL0814 PROTEIN"/>
    <property type="match status" value="1"/>
</dbReference>
<proteinExistence type="predicted"/>
<organism evidence="2 3">
    <name type="scientific">Nonomuraea jiangxiensis</name>
    <dbReference type="NCBI Taxonomy" id="633440"/>
    <lineage>
        <taxon>Bacteria</taxon>
        <taxon>Bacillati</taxon>
        <taxon>Actinomycetota</taxon>
        <taxon>Actinomycetes</taxon>
        <taxon>Streptosporangiales</taxon>
        <taxon>Streptosporangiaceae</taxon>
        <taxon>Nonomuraea</taxon>
    </lineage>
</organism>
<sequence length="313" mass="33105">MLVGSGVRPSVADLWSRRPHDHRHRPILARTLGRSWRWLGTPPGTYNRERATFERQCVNQTQGEQATGAALGPARALGVLSLVAMMGCQVASGLSARPERFTGLIVVLLAVCAVAFGAYAWGARRAVAAFGAAVLTGYAAELAGVLTGFPFGDYRYTGVLWPQVGGVPVVVALAWGGMGLAAYAVAASVAPAGRWARVCAGAGALTAWDLFLDPQMVRLGLWAWARDGAYRGVPWTNFAGWLLVSALVMLVIGRVSRDAGPDRGLLALYTVMAVMETVAFAAVFDPPDPLVAAAGGIAMGAFAAPAWRRSWRR</sequence>
<dbReference type="InterPro" id="IPR007354">
    <property type="entry name" value="CruF-like"/>
</dbReference>
<feature type="transmembrane region" description="Helical" evidence="1">
    <location>
        <begin position="290"/>
        <end position="307"/>
    </location>
</feature>
<dbReference type="Pfam" id="PF04240">
    <property type="entry name" value="Caroten_synth"/>
    <property type="match status" value="1"/>
</dbReference>
<dbReference type="STRING" id="633440.SAMN05421869_125132"/>
<feature type="transmembrane region" description="Helical" evidence="1">
    <location>
        <begin position="101"/>
        <end position="121"/>
    </location>
</feature>
<reference evidence="2 3" key="1">
    <citation type="submission" date="2016-10" db="EMBL/GenBank/DDBJ databases">
        <authorList>
            <person name="de Groot N.N."/>
        </authorList>
    </citation>
    <scope>NUCLEOTIDE SEQUENCE [LARGE SCALE GENOMIC DNA]</scope>
    <source>
        <strain evidence="2 3">CGMCC 4.6533</strain>
    </source>
</reference>
<feature type="transmembrane region" description="Helical" evidence="1">
    <location>
        <begin position="128"/>
        <end position="149"/>
    </location>
</feature>
<keyword evidence="3" id="KW-1185">Reference proteome</keyword>
<keyword evidence="1" id="KW-0472">Membrane</keyword>
<evidence type="ECO:0000313" key="2">
    <source>
        <dbReference type="EMBL" id="SDL40418.1"/>
    </source>
</evidence>
<dbReference type="AlphaFoldDB" id="A0A1G9JSA7"/>
<name>A0A1G9JSA7_9ACTN</name>
<feature type="transmembrane region" description="Helical" evidence="1">
    <location>
        <begin position="169"/>
        <end position="188"/>
    </location>
</feature>
<feature type="transmembrane region" description="Helical" evidence="1">
    <location>
        <begin position="195"/>
        <end position="212"/>
    </location>
</feature>
<keyword evidence="1" id="KW-1133">Transmembrane helix</keyword>